<dbReference type="GeneID" id="8681876"/>
<dbReference type="PANTHER" id="PTHR43096">
    <property type="entry name" value="DNAJ HOMOLOG 1, MITOCHONDRIAL-RELATED"/>
    <property type="match status" value="1"/>
</dbReference>
<feature type="repeat" description="CXXCXGXG motif" evidence="11">
    <location>
        <begin position="194"/>
        <end position="201"/>
    </location>
</feature>
<evidence type="ECO:0000256" key="6">
    <source>
        <dbReference type="ARBA" id="ARBA00022737"/>
    </source>
</evidence>
<dbReference type="PROSITE" id="PS50076">
    <property type="entry name" value="DNAJ_2"/>
    <property type="match status" value="1"/>
</dbReference>
<dbReference type="InterPro" id="IPR036410">
    <property type="entry name" value="HSP_DnaJ_Cys-rich_dom_sf"/>
</dbReference>
<dbReference type="InterPro" id="IPR012724">
    <property type="entry name" value="DnaJ"/>
</dbReference>
<dbReference type="InParanoid" id="D1Z068"/>
<evidence type="ECO:0000256" key="7">
    <source>
        <dbReference type="ARBA" id="ARBA00022771"/>
    </source>
</evidence>
<dbReference type="GO" id="GO:0031072">
    <property type="term" value="F:heat shock protein binding"/>
    <property type="evidence" value="ECO:0007669"/>
    <property type="project" value="InterPro"/>
</dbReference>
<dbReference type="AlphaFoldDB" id="D1Z068"/>
<dbReference type="CDD" id="cd06257">
    <property type="entry name" value="DnaJ"/>
    <property type="match status" value="1"/>
</dbReference>
<keyword evidence="10 11" id="KW-0143">Chaperone</keyword>
<feature type="binding site" evidence="11">
    <location>
        <position position="154"/>
    </location>
    <ligand>
        <name>Zn(2+)</name>
        <dbReference type="ChEBI" id="CHEBI:29105"/>
        <label>1</label>
    </ligand>
</feature>
<dbReference type="eggNOG" id="arCOG02846">
    <property type="taxonomic scope" value="Archaea"/>
</dbReference>
<feature type="domain" description="J" evidence="13">
    <location>
        <begin position="6"/>
        <end position="70"/>
    </location>
</feature>
<dbReference type="GO" id="GO:0009408">
    <property type="term" value="P:response to heat"/>
    <property type="evidence" value="ECO:0007669"/>
    <property type="project" value="InterPro"/>
</dbReference>
<evidence type="ECO:0000256" key="3">
    <source>
        <dbReference type="ARBA" id="ARBA00022490"/>
    </source>
</evidence>
<dbReference type="PATRIC" id="fig|304371.9.peg.2060"/>
<dbReference type="Pfam" id="PF00684">
    <property type="entry name" value="DnaJ_CXXCXGXG"/>
    <property type="match status" value="1"/>
</dbReference>
<comment type="similarity">
    <text evidence="11">Belongs to the DnaJ family.</text>
</comment>
<feature type="binding site" evidence="11">
    <location>
        <position position="171"/>
    </location>
    <ligand>
        <name>Zn(2+)</name>
        <dbReference type="ChEBI" id="CHEBI:29105"/>
        <label>2</label>
    </ligand>
</feature>
<dbReference type="InterPro" id="IPR001305">
    <property type="entry name" value="HSP_DnaJ_Cys-rich_dom"/>
</dbReference>
<dbReference type="GO" id="GO:0005737">
    <property type="term" value="C:cytoplasm"/>
    <property type="evidence" value="ECO:0007669"/>
    <property type="project" value="UniProtKB-SubCell"/>
</dbReference>
<feature type="repeat" description="CXXCXGXG motif" evidence="11">
    <location>
        <begin position="151"/>
        <end position="158"/>
    </location>
</feature>
<feature type="repeat" description="CXXCXGXG motif" evidence="11">
    <location>
        <begin position="208"/>
        <end position="215"/>
    </location>
</feature>
<dbReference type="NCBIfam" id="TIGR02349">
    <property type="entry name" value="DnaJ_bact"/>
    <property type="match status" value="1"/>
</dbReference>
<dbReference type="Pfam" id="PF01556">
    <property type="entry name" value="DnaJ_C"/>
    <property type="match status" value="1"/>
</dbReference>
<keyword evidence="6 11" id="KW-0677">Repeat</keyword>
<dbReference type="KEGG" id="mpd:MCP_2018"/>
<dbReference type="PROSITE" id="PS00636">
    <property type="entry name" value="DNAJ_1"/>
    <property type="match status" value="1"/>
</dbReference>
<dbReference type="Proteomes" id="UP000001882">
    <property type="component" value="Chromosome"/>
</dbReference>
<comment type="subunit">
    <text evidence="2 11">Homodimer.</text>
</comment>
<dbReference type="CDD" id="cd10747">
    <property type="entry name" value="DnaJ_C"/>
    <property type="match status" value="1"/>
</dbReference>
<keyword evidence="5 11" id="KW-0479">Metal-binding</keyword>
<sequence length="381" mass="42427">MAEKRDYYEVLGVDKTAPVEDIKKSYRKLAMKYHPDQNKEPGAEEKFKELSEAYAVLSDEQKRARYDQLGHAGMSGYSESDFYNNANFNDIFRDMGFGNYDNLFDMFFGGRGGGQRGPSRGADLRYDLEVDFKEAAFGIDKEIVFPRMDVCDTCHGTGAKPGTKVYNCSACDGTGQVRQVQQSLFGQMVRVGPCGRCRGRGKMFDTPCPECRGNGKSRHVRKITVKIPAGVEEGMQLRVTGEGEPGMNGTQAGDLYVVVHVRSHPYFQRYGDDISCILPISITQAVLGDEIEVDTLNGKAKLKIPAGTQTDTTFRLKGEGVQSLRTRGRGDMHVKVVVKVPQRLSEHQKKLYQELAADEHAGKGKEKDKNIFERIGDAFKS</sequence>
<gene>
    <name evidence="11" type="primary">dnaJ</name>
    <name evidence="15" type="ordered locus">MCP_2018</name>
</gene>
<evidence type="ECO:0000259" key="13">
    <source>
        <dbReference type="PROSITE" id="PS50076"/>
    </source>
</evidence>
<organism evidence="15 16">
    <name type="scientific">Methanocella paludicola (strain DSM 17711 / JCM 13418 / NBRC 101707 / SANAE)</name>
    <dbReference type="NCBI Taxonomy" id="304371"/>
    <lineage>
        <taxon>Archaea</taxon>
        <taxon>Methanobacteriati</taxon>
        <taxon>Methanobacteriota</taxon>
        <taxon>Stenosarchaea group</taxon>
        <taxon>Methanomicrobia</taxon>
        <taxon>Methanocellales</taxon>
        <taxon>Methanocellaceae</taxon>
        <taxon>Methanocella</taxon>
    </lineage>
</organism>
<dbReference type="FunFam" id="2.10.230.10:FF:000002">
    <property type="entry name" value="Molecular chaperone DnaJ"/>
    <property type="match status" value="1"/>
</dbReference>
<evidence type="ECO:0000256" key="11">
    <source>
        <dbReference type="HAMAP-Rule" id="MF_01152"/>
    </source>
</evidence>
<dbReference type="SUPFAM" id="SSF57938">
    <property type="entry name" value="DnaJ/Hsp40 cysteine-rich domain"/>
    <property type="match status" value="1"/>
</dbReference>
<reference evidence="15 16" key="2">
    <citation type="journal article" date="2008" name="Int. J. Syst. Evol. Microbiol.">
        <title>Methanocella paludicola gen. nov., sp. nov., a methane-producing archaeon, the first isolate of the lineage 'Rice Cluster I', and proposal of the new archaeal order Methanocellales ord. nov.</title>
        <authorList>
            <person name="Sakai S."/>
            <person name="Imachi H."/>
            <person name="Hanada S."/>
            <person name="Ohashi A."/>
            <person name="Harada H."/>
            <person name="Kamagata Y."/>
        </authorList>
    </citation>
    <scope>NUCLEOTIDE SEQUENCE [LARGE SCALE GENOMIC DNA]</scope>
    <source>
        <strain evidence="16">DSM 17711 / JCM 13418 / NBRC 101707 / SANAE</strain>
    </source>
</reference>
<dbReference type="SUPFAM" id="SSF49493">
    <property type="entry name" value="HSP40/DnaJ peptide-binding domain"/>
    <property type="match status" value="2"/>
</dbReference>
<dbReference type="EMBL" id="AP011532">
    <property type="protein sequence ID" value="BAI62090.1"/>
    <property type="molecule type" value="Genomic_DNA"/>
</dbReference>
<feature type="binding site" evidence="11">
    <location>
        <position position="211"/>
    </location>
    <ligand>
        <name>Zn(2+)</name>
        <dbReference type="ChEBI" id="CHEBI:29105"/>
        <label>1</label>
    </ligand>
</feature>
<feature type="zinc finger region" description="CR-type" evidence="12">
    <location>
        <begin position="138"/>
        <end position="220"/>
    </location>
</feature>
<evidence type="ECO:0000256" key="9">
    <source>
        <dbReference type="ARBA" id="ARBA00023016"/>
    </source>
</evidence>
<evidence type="ECO:0000256" key="10">
    <source>
        <dbReference type="ARBA" id="ARBA00023186"/>
    </source>
</evidence>
<evidence type="ECO:0000256" key="1">
    <source>
        <dbReference type="ARBA" id="ARBA00004496"/>
    </source>
</evidence>
<feature type="binding site" evidence="11">
    <location>
        <position position="151"/>
    </location>
    <ligand>
        <name>Zn(2+)</name>
        <dbReference type="ChEBI" id="CHEBI:29105"/>
        <label>1</label>
    </ligand>
</feature>
<feature type="binding site" evidence="11">
    <location>
        <position position="168"/>
    </location>
    <ligand>
        <name>Zn(2+)</name>
        <dbReference type="ChEBI" id="CHEBI:29105"/>
        <label>2</label>
    </ligand>
</feature>
<reference evidence="16" key="3">
    <citation type="journal article" date="2011" name="PLoS ONE">
        <title>Genome sequence of a mesophilic hydrogenotrophic methanogen Methanocella paludicola, the first cultivated representative of the order Methanocellales.</title>
        <authorList>
            <person name="Sakai S."/>
            <person name="Takaki Y."/>
            <person name="Shimamura S."/>
            <person name="Sekine M."/>
            <person name="Tajima T."/>
            <person name="Kosugi H."/>
            <person name="Ichikawa N."/>
            <person name="Tasumi E."/>
            <person name="Hiraki A.T."/>
            <person name="Shimizu A."/>
            <person name="Kato Y."/>
            <person name="Nishiko R."/>
            <person name="Mori K."/>
            <person name="Fujita N."/>
            <person name="Imachi H."/>
            <person name="Takai K."/>
        </authorList>
    </citation>
    <scope>NUCLEOTIDE SEQUENCE [LARGE SCALE GENOMIC DNA]</scope>
    <source>
        <strain evidence="16">DSM 17711 / JCM 13418 / NBRC 101707 / SANAE</strain>
    </source>
</reference>
<keyword evidence="4 11" id="KW-0235">DNA replication</keyword>
<dbReference type="eggNOG" id="arCOG06880">
    <property type="taxonomic scope" value="Archaea"/>
</dbReference>
<dbReference type="SUPFAM" id="SSF46565">
    <property type="entry name" value="Chaperone J-domain"/>
    <property type="match status" value="1"/>
</dbReference>
<dbReference type="InterPro" id="IPR002939">
    <property type="entry name" value="DnaJ_C"/>
</dbReference>
<evidence type="ECO:0000256" key="2">
    <source>
        <dbReference type="ARBA" id="ARBA00011738"/>
    </source>
</evidence>
<evidence type="ECO:0000256" key="5">
    <source>
        <dbReference type="ARBA" id="ARBA00022723"/>
    </source>
</evidence>
<dbReference type="Pfam" id="PF00226">
    <property type="entry name" value="DnaJ"/>
    <property type="match status" value="1"/>
</dbReference>
<dbReference type="InterPro" id="IPR036869">
    <property type="entry name" value="J_dom_sf"/>
</dbReference>
<comment type="domain">
    <text evidence="11">The J domain is necessary and sufficient to stimulate DnaK ATPase activity. Zinc center 1 plays an important role in the autonomous, DnaK-independent chaperone activity of DnaJ. Zinc center 2 is essential for interaction with DnaK and for DnaJ activity.</text>
</comment>
<dbReference type="RefSeq" id="WP_012900764.1">
    <property type="nucleotide sequence ID" value="NC_013665.1"/>
</dbReference>
<dbReference type="STRING" id="304371.MCP_2018"/>
<dbReference type="GO" id="GO:0005524">
    <property type="term" value="F:ATP binding"/>
    <property type="evidence" value="ECO:0007669"/>
    <property type="project" value="InterPro"/>
</dbReference>
<dbReference type="NCBIfam" id="NF008035">
    <property type="entry name" value="PRK10767.1"/>
    <property type="match status" value="1"/>
</dbReference>
<feature type="binding site" evidence="11">
    <location>
        <position position="208"/>
    </location>
    <ligand>
        <name>Zn(2+)</name>
        <dbReference type="ChEBI" id="CHEBI:29105"/>
        <label>1</label>
    </ligand>
</feature>
<evidence type="ECO:0000256" key="8">
    <source>
        <dbReference type="ARBA" id="ARBA00022833"/>
    </source>
</evidence>
<dbReference type="Gene3D" id="1.10.287.110">
    <property type="entry name" value="DnaJ domain"/>
    <property type="match status" value="1"/>
</dbReference>
<dbReference type="GO" id="GO:0042026">
    <property type="term" value="P:protein refolding"/>
    <property type="evidence" value="ECO:0007669"/>
    <property type="project" value="TreeGrafter"/>
</dbReference>
<evidence type="ECO:0000256" key="4">
    <source>
        <dbReference type="ARBA" id="ARBA00022705"/>
    </source>
</evidence>
<dbReference type="InterPro" id="IPR018253">
    <property type="entry name" value="DnaJ_domain_CS"/>
</dbReference>
<dbReference type="GO" id="GO:0006260">
    <property type="term" value="P:DNA replication"/>
    <property type="evidence" value="ECO:0007669"/>
    <property type="project" value="UniProtKB-KW"/>
</dbReference>
<feature type="binding site" evidence="11">
    <location>
        <position position="194"/>
    </location>
    <ligand>
        <name>Zn(2+)</name>
        <dbReference type="ChEBI" id="CHEBI:29105"/>
        <label>2</label>
    </ligand>
</feature>
<dbReference type="Gene3D" id="2.60.260.20">
    <property type="entry name" value="Urease metallochaperone UreE, N-terminal domain"/>
    <property type="match status" value="2"/>
</dbReference>
<dbReference type="SMART" id="SM00271">
    <property type="entry name" value="DnaJ"/>
    <property type="match status" value="1"/>
</dbReference>
<accession>D1Z068</accession>
<keyword evidence="3 11" id="KW-0963">Cytoplasm</keyword>
<evidence type="ECO:0000256" key="12">
    <source>
        <dbReference type="PROSITE-ProRule" id="PRU00546"/>
    </source>
</evidence>
<evidence type="ECO:0000313" key="16">
    <source>
        <dbReference type="Proteomes" id="UP000001882"/>
    </source>
</evidence>
<proteinExistence type="inferred from homology"/>
<protein>
    <recommendedName>
        <fullName evidence="11">Chaperone protein DnaJ</fullName>
    </recommendedName>
</protein>
<reference evidence="15 16" key="1">
    <citation type="journal article" date="2007" name="Appl. Environ. Microbiol.">
        <title>Isolation of key methanogens for global methane emission from rice paddy fields: a novel isolate affiliated with the clone cluster rice cluster I.</title>
        <authorList>
            <person name="Sakai S."/>
            <person name="Imachi H."/>
            <person name="Sekiguchi Y."/>
            <person name="Ohashi A."/>
            <person name="Harada H."/>
            <person name="Kamagata Y."/>
        </authorList>
    </citation>
    <scope>NUCLEOTIDE SEQUENCE [LARGE SCALE GENOMIC DNA]</scope>
    <source>
        <strain evidence="16">DSM 17711 / JCM 13418 / NBRC 101707 / SANAE</strain>
    </source>
</reference>
<dbReference type="PRINTS" id="PR00625">
    <property type="entry name" value="JDOMAIN"/>
</dbReference>
<dbReference type="InterPro" id="IPR001623">
    <property type="entry name" value="DnaJ_domain"/>
</dbReference>
<comment type="subcellular location">
    <subcellularLocation>
        <location evidence="1 11">Cytoplasm</location>
    </subcellularLocation>
</comment>
<comment type="function">
    <text evidence="11">Participates actively in the response to hyperosmotic and heat shock by preventing the aggregation of stress-denatured proteins and by disaggregating proteins, also in an autonomous, DnaK-independent fashion. Unfolded proteins bind initially to DnaJ; upon interaction with the DnaJ-bound protein, DnaK hydrolyzes its bound ATP, resulting in the formation of a stable complex. GrpE releases ADP from DnaK; ATP binding to DnaK triggers the release of the substrate protein, thus completing the reaction cycle. Several rounds of ATP-dependent interactions between DnaJ, DnaK and GrpE are required for fully efficient folding. Also involved, together with DnaK and GrpE, in the DNA replication of plasmids through activation of initiation proteins.</text>
</comment>
<dbReference type="Gene3D" id="2.10.230.10">
    <property type="entry name" value="Heat shock protein DnaJ, cysteine-rich domain"/>
    <property type="match status" value="1"/>
</dbReference>
<dbReference type="PANTHER" id="PTHR43096:SF52">
    <property type="entry name" value="DNAJ HOMOLOG 1, MITOCHONDRIAL-RELATED"/>
    <property type="match status" value="1"/>
</dbReference>
<keyword evidence="8 11" id="KW-0862">Zinc</keyword>
<dbReference type="HAMAP" id="MF_01152">
    <property type="entry name" value="DnaJ"/>
    <property type="match status" value="1"/>
</dbReference>
<evidence type="ECO:0000259" key="14">
    <source>
        <dbReference type="PROSITE" id="PS51188"/>
    </source>
</evidence>
<feature type="binding site" evidence="11">
    <location>
        <position position="197"/>
    </location>
    <ligand>
        <name>Zn(2+)</name>
        <dbReference type="ChEBI" id="CHEBI:29105"/>
        <label>2</label>
    </ligand>
</feature>
<dbReference type="PROSITE" id="PS51188">
    <property type="entry name" value="ZF_CR"/>
    <property type="match status" value="1"/>
</dbReference>
<dbReference type="InterPro" id="IPR008971">
    <property type="entry name" value="HSP40/DnaJ_pept-bd"/>
</dbReference>
<dbReference type="FunFam" id="2.60.260.20:FF:000004">
    <property type="entry name" value="Molecular chaperone DnaJ"/>
    <property type="match status" value="1"/>
</dbReference>
<feature type="repeat" description="CXXCXGXG motif" evidence="11">
    <location>
        <begin position="168"/>
        <end position="175"/>
    </location>
</feature>
<name>D1Z068_METPS</name>
<dbReference type="FunFam" id="1.10.287.110:FF:000031">
    <property type="entry name" value="Molecular chaperone DnaJ"/>
    <property type="match status" value="1"/>
</dbReference>
<keyword evidence="16" id="KW-1185">Reference proteome</keyword>
<feature type="domain" description="CR-type" evidence="14">
    <location>
        <begin position="138"/>
        <end position="220"/>
    </location>
</feature>
<keyword evidence="7 11" id="KW-0863">Zinc-finger</keyword>
<keyword evidence="9 11" id="KW-0346">Stress response</keyword>
<dbReference type="GO" id="GO:0051082">
    <property type="term" value="F:unfolded protein binding"/>
    <property type="evidence" value="ECO:0007669"/>
    <property type="project" value="UniProtKB-UniRule"/>
</dbReference>
<evidence type="ECO:0000313" key="15">
    <source>
        <dbReference type="EMBL" id="BAI62090.1"/>
    </source>
</evidence>
<dbReference type="GO" id="GO:0008270">
    <property type="term" value="F:zinc ion binding"/>
    <property type="evidence" value="ECO:0007669"/>
    <property type="project" value="UniProtKB-UniRule"/>
</dbReference>
<comment type="cofactor">
    <cofactor evidence="11">
        <name>Zn(2+)</name>
        <dbReference type="ChEBI" id="CHEBI:29105"/>
    </cofactor>
    <text evidence="11">Binds 2 Zn(2+) ions per monomer.</text>
</comment>